<sequence>MSDQPADRHVPPTVLETYAAEGVSGVFPAEGTPAGRIQISPGQHVITLLVQAIDNVPGPDVQSLANLEYELEDQAGIVWHRLDVAYEDNLGEVYPVLCTVLDRVQLKGESFTDAVLSVLVGLGEILEGRGGLSREQQVGLFGELLVLLSLAAYLGTEGAVKAWRGPDREEHDFGMPDSDLEVKTTTFEERSHWINSLAQLHPSPGRALRLLSIQVTTAGAEAGMSLAEIVQTARARPGMPTAELNRTLESAGYYDRHADLYKSRWRLRSVPIFYLIDGQFPALTTERLFANVPQAERITDVRYRIRLEGLTGQDELFPIALPGLSA</sequence>
<evidence type="ECO:0000313" key="1">
    <source>
        <dbReference type="EMBL" id="OBH56602.1"/>
    </source>
</evidence>
<evidence type="ECO:0000313" key="2">
    <source>
        <dbReference type="Proteomes" id="UP000093861"/>
    </source>
</evidence>
<dbReference type="AlphaFoldDB" id="A0A1A2RYJ9"/>
<accession>A0A1A2RYJ9</accession>
<protein>
    <recommendedName>
        <fullName evidence="3">PD-(D/E)XK motif protein</fullName>
    </recommendedName>
</protein>
<dbReference type="Pfam" id="PF14390">
    <property type="entry name" value="DUF4420"/>
    <property type="match status" value="1"/>
</dbReference>
<dbReference type="Proteomes" id="UP000093861">
    <property type="component" value="Unassembled WGS sequence"/>
</dbReference>
<organism evidence="1 2">
    <name type="scientific">Mycobacterium colombiense</name>
    <dbReference type="NCBI Taxonomy" id="339268"/>
    <lineage>
        <taxon>Bacteria</taxon>
        <taxon>Bacillati</taxon>
        <taxon>Actinomycetota</taxon>
        <taxon>Actinomycetes</taxon>
        <taxon>Mycobacteriales</taxon>
        <taxon>Mycobacteriaceae</taxon>
        <taxon>Mycobacterium</taxon>
        <taxon>Mycobacterium avium complex (MAC)</taxon>
    </lineage>
</organism>
<dbReference type="EMBL" id="LZJS01000125">
    <property type="protein sequence ID" value="OBH56602.1"/>
    <property type="molecule type" value="Genomic_DNA"/>
</dbReference>
<comment type="caution">
    <text evidence="1">The sequence shown here is derived from an EMBL/GenBank/DDBJ whole genome shotgun (WGS) entry which is preliminary data.</text>
</comment>
<gene>
    <name evidence="1" type="ORF">A5685_07750</name>
</gene>
<reference evidence="1 2" key="1">
    <citation type="submission" date="2016-06" db="EMBL/GenBank/DDBJ databases">
        <authorList>
            <person name="Kjaerup R.B."/>
            <person name="Dalgaard T.S."/>
            <person name="Juul-Madsen H.R."/>
        </authorList>
    </citation>
    <scope>NUCLEOTIDE SEQUENCE [LARGE SCALE GENOMIC DNA]</scope>
    <source>
        <strain evidence="1 2">E2464</strain>
    </source>
</reference>
<proteinExistence type="predicted"/>
<name>A0A1A2RYJ9_9MYCO</name>
<evidence type="ECO:0008006" key="3">
    <source>
        <dbReference type="Google" id="ProtNLM"/>
    </source>
</evidence>
<dbReference type="InterPro" id="IPR025534">
    <property type="entry name" value="DUF4420"/>
</dbReference>